<organism evidence="2 3">
    <name type="scientific">Panagrellus redivivus</name>
    <name type="common">Microworm</name>
    <dbReference type="NCBI Taxonomy" id="6233"/>
    <lineage>
        <taxon>Eukaryota</taxon>
        <taxon>Metazoa</taxon>
        <taxon>Ecdysozoa</taxon>
        <taxon>Nematoda</taxon>
        <taxon>Chromadorea</taxon>
        <taxon>Rhabditida</taxon>
        <taxon>Tylenchina</taxon>
        <taxon>Panagrolaimomorpha</taxon>
        <taxon>Panagrolaimoidea</taxon>
        <taxon>Panagrolaimidae</taxon>
        <taxon>Panagrellus</taxon>
    </lineage>
</organism>
<proteinExistence type="predicted"/>
<protein>
    <submittedName>
        <fullName evidence="3">DUF19 domain-containing protein</fullName>
    </submittedName>
</protein>
<keyword evidence="1" id="KW-0732">Signal</keyword>
<dbReference type="WBParaSite" id="Pan_g13043.t1">
    <property type="protein sequence ID" value="Pan_g13043.t1"/>
    <property type="gene ID" value="Pan_g13043"/>
</dbReference>
<dbReference type="PANTHER" id="PTHR35014">
    <property type="entry name" value="INFECTION RESPONSE PROTEIN-RELATED"/>
    <property type="match status" value="1"/>
</dbReference>
<feature type="chain" id="PRO_5028993983" evidence="1">
    <location>
        <begin position="17"/>
        <end position="213"/>
    </location>
</feature>
<evidence type="ECO:0000313" key="3">
    <source>
        <dbReference type="WBParaSite" id="Pan_g13043.t1"/>
    </source>
</evidence>
<reference evidence="2" key="1">
    <citation type="journal article" date="2013" name="Genetics">
        <title>The draft genome and transcriptome of Panagrellus redivivus are shaped by the harsh demands of a free-living lifestyle.</title>
        <authorList>
            <person name="Srinivasan J."/>
            <person name="Dillman A.R."/>
            <person name="Macchietto M.G."/>
            <person name="Heikkinen L."/>
            <person name="Lakso M."/>
            <person name="Fracchia K.M."/>
            <person name="Antoshechkin I."/>
            <person name="Mortazavi A."/>
            <person name="Wong G."/>
            <person name="Sternberg P.W."/>
        </authorList>
    </citation>
    <scope>NUCLEOTIDE SEQUENCE [LARGE SCALE GENOMIC DNA]</scope>
    <source>
        <strain evidence="2">MT8872</strain>
    </source>
</reference>
<evidence type="ECO:0000313" key="2">
    <source>
        <dbReference type="Proteomes" id="UP000492821"/>
    </source>
</evidence>
<sequence>MKSSIGLLLITATVLGLVCQACDQGRFHYCYSQYLSNLKIDFTPAFPVYSKVKSEIDELLWALRWHGQIKLCNFQHTLIRCIGPDAQSCLDTSQYESALGIRPSDAFQYKSDYLVRKFECTEGLPALANSFDCLVEADSAAPEGSAFNKCMSSQVHIIQTALPNCTVANDIIDCTIDYYTHHCGKALKQFACNVAKIRIQAITDQCDLVLKKC</sequence>
<dbReference type="AlphaFoldDB" id="A0A7E4UVB9"/>
<accession>A0A7E4UVB9</accession>
<name>A0A7E4UVB9_PANRE</name>
<dbReference type="Proteomes" id="UP000492821">
    <property type="component" value="Unassembled WGS sequence"/>
</dbReference>
<evidence type="ECO:0000256" key="1">
    <source>
        <dbReference type="SAM" id="SignalP"/>
    </source>
</evidence>
<reference evidence="3" key="2">
    <citation type="submission" date="2020-10" db="UniProtKB">
        <authorList>
            <consortium name="WormBaseParasite"/>
        </authorList>
    </citation>
    <scope>IDENTIFICATION</scope>
</reference>
<keyword evidence="2" id="KW-1185">Reference proteome</keyword>
<feature type="signal peptide" evidence="1">
    <location>
        <begin position="1"/>
        <end position="16"/>
    </location>
</feature>
<dbReference type="PANTHER" id="PTHR35014:SF1">
    <property type="entry name" value="INFECTION RESPONSE PROTEIN"/>
    <property type="match status" value="1"/>
</dbReference>